<dbReference type="AlphaFoldDB" id="A0AAD4SW50"/>
<keyword evidence="2" id="KW-0677">Repeat</keyword>
<dbReference type="PANTHER" id="PTHR10641:SF1152">
    <property type="entry name" value="TRANSCRIPTION FACTOR MYB60"/>
    <property type="match status" value="1"/>
</dbReference>
<dbReference type="InterPro" id="IPR017930">
    <property type="entry name" value="Myb_dom"/>
</dbReference>
<dbReference type="SMART" id="SM00717">
    <property type="entry name" value="SANT"/>
    <property type="match status" value="2"/>
</dbReference>
<organism evidence="8 9">
    <name type="scientific">Papaver atlanticum</name>
    <dbReference type="NCBI Taxonomy" id="357466"/>
    <lineage>
        <taxon>Eukaryota</taxon>
        <taxon>Viridiplantae</taxon>
        <taxon>Streptophyta</taxon>
        <taxon>Embryophyta</taxon>
        <taxon>Tracheophyta</taxon>
        <taxon>Spermatophyta</taxon>
        <taxon>Magnoliopsida</taxon>
        <taxon>Ranunculales</taxon>
        <taxon>Papaveraceae</taxon>
        <taxon>Papaveroideae</taxon>
        <taxon>Papaver</taxon>
    </lineage>
</organism>
<evidence type="ECO:0000259" key="6">
    <source>
        <dbReference type="PROSITE" id="PS50090"/>
    </source>
</evidence>
<dbReference type="PANTHER" id="PTHR10641">
    <property type="entry name" value="MYB FAMILY TRANSCRIPTION FACTOR"/>
    <property type="match status" value="1"/>
</dbReference>
<evidence type="ECO:0000256" key="5">
    <source>
        <dbReference type="SAM" id="MobiDB-lite"/>
    </source>
</evidence>
<evidence type="ECO:0000313" key="9">
    <source>
        <dbReference type="Proteomes" id="UP001202328"/>
    </source>
</evidence>
<dbReference type="PROSITE" id="PS51294">
    <property type="entry name" value="HTH_MYB"/>
    <property type="match status" value="2"/>
</dbReference>
<evidence type="ECO:0000259" key="7">
    <source>
        <dbReference type="PROSITE" id="PS51294"/>
    </source>
</evidence>
<reference evidence="8" key="1">
    <citation type="submission" date="2022-04" db="EMBL/GenBank/DDBJ databases">
        <title>A functionally conserved STORR gene fusion in Papaver species that diverged 16.8 million years ago.</title>
        <authorList>
            <person name="Catania T."/>
        </authorList>
    </citation>
    <scope>NUCLEOTIDE SEQUENCE</scope>
    <source>
        <strain evidence="8">S-188037</strain>
    </source>
</reference>
<dbReference type="CDD" id="cd00167">
    <property type="entry name" value="SANT"/>
    <property type="match status" value="2"/>
</dbReference>
<comment type="subcellular location">
    <subcellularLocation>
        <location evidence="1">Nucleus</location>
    </subcellularLocation>
</comment>
<gene>
    <name evidence="8" type="ORF">MKW98_012728</name>
</gene>
<feature type="domain" description="Myb-like" evidence="6">
    <location>
        <begin position="65"/>
        <end position="115"/>
    </location>
</feature>
<dbReference type="InterPro" id="IPR001005">
    <property type="entry name" value="SANT/Myb"/>
</dbReference>
<feature type="compositionally biased region" description="Low complexity" evidence="5">
    <location>
        <begin position="228"/>
        <end position="242"/>
    </location>
</feature>
<dbReference type="EMBL" id="JAJJMB010008385">
    <property type="protein sequence ID" value="KAI3923939.1"/>
    <property type="molecule type" value="Genomic_DNA"/>
</dbReference>
<keyword evidence="3" id="KW-0238">DNA-binding</keyword>
<keyword evidence="4" id="KW-0539">Nucleus</keyword>
<keyword evidence="9" id="KW-1185">Reference proteome</keyword>
<dbReference type="Pfam" id="PF00249">
    <property type="entry name" value="Myb_DNA-binding"/>
    <property type="match status" value="2"/>
</dbReference>
<feature type="domain" description="HTH myb-type" evidence="7">
    <location>
        <begin position="69"/>
        <end position="119"/>
    </location>
</feature>
<comment type="caution">
    <text evidence="8">The sequence shown here is derived from an EMBL/GenBank/DDBJ whole genome shotgun (WGS) entry which is preliminary data.</text>
</comment>
<feature type="domain" description="Myb-like" evidence="6">
    <location>
        <begin position="16"/>
        <end position="64"/>
    </location>
</feature>
<dbReference type="GO" id="GO:0005634">
    <property type="term" value="C:nucleus"/>
    <property type="evidence" value="ECO:0007669"/>
    <property type="project" value="UniProtKB-SubCell"/>
</dbReference>
<protein>
    <submittedName>
        <fullName evidence="8">Uncharacterized protein</fullName>
    </submittedName>
</protein>
<evidence type="ECO:0000313" key="8">
    <source>
        <dbReference type="EMBL" id="KAI3923939.1"/>
    </source>
</evidence>
<dbReference type="PROSITE" id="PS50090">
    <property type="entry name" value="MYB_LIKE"/>
    <property type="match status" value="2"/>
</dbReference>
<evidence type="ECO:0000256" key="2">
    <source>
        <dbReference type="ARBA" id="ARBA00022737"/>
    </source>
</evidence>
<dbReference type="GO" id="GO:0003677">
    <property type="term" value="F:DNA binding"/>
    <property type="evidence" value="ECO:0007669"/>
    <property type="project" value="UniProtKB-KW"/>
</dbReference>
<dbReference type="Gene3D" id="1.10.10.60">
    <property type="entry name" value="Homeodomain-like"/>
    <property type="match status" value="2"/>
</dbReference>
<feature type="region of interest" description="Disordered" evidence="5">
    <location>
        <begin position="223"/>
        <end position="242"/>
    </location>
</feature>
<accession>A0AAD4SW50</accession>
<evidence type="ECO:0000256" key="4">
    <source>
        <dbReference type="ARBA" id="ARBA00023242"/>
    </source>
</evidence>
<dbReference type="Proteomes" id="UP001202328">
    <property type="component" value="Unassembled WGS sequence"/>
</dbReference>
<dbReference type="InterPro" id="IPR015495">
    <property type="entry name" value="Myb_TF_plants"/>
</dbReference>
<dbReference type="SUPFAM" id="SSF46689">
    <property type="entry name" value="Homeodomain-like"/>
    <property type="match status" value="1"/>
</dbReference>
<evidence type="ECO:0000256" key="1">
    <source>
        <dbReference type="ARBA" id="ARBA00004123"/>
    </source>
</evidence>
<sequence>MVSRPRCCCDKVFGIKKGPWTPAEDRLLASYIKHHGPGNWRSVPTNAGLLRCSKSCRLRWTNYLRPEIKRGNFTELEEKKIITLQSLWGNKWAAMASHLPQRTDNDIKNYWNTHLKKKLTKKFHSHHLGSSSTSFHFSNKDYSSISFDRTRNLECDHHLNIHQTFALNKFINSITSSSTSTPSSTTYASSTENISRLLEGWVKTSPKKSSSNKLKLKITQTEDQVLPNGSNNSDNINQNTSNNNLDADELLFKKFEEQETCNGDDAHLSKEADNFESLLAFENTSNVVCWEQKSSPDSTKIHGPTLASPVEAQTTTTTTTIEDMVDSILESNHQELIEDDQNEPPLSILEKWFLDEATQQVFEEDHMEISPIF</sequence>
<proteinExistence type="predicted"/>
<evidence type="ECO:0000256" key="3">
    <source>
        <dbReference type="ARBA" id="ARBA00023125"/>
    </source>
</evidence>
<name>A0AAD4SW50_9MAGN</name>
<feature type="domain" description="HTH myb-type" evidence="7">
    <location>
        <begin position="15"/>
        <end position="68"/>
    </location>
</feature>
<dbReference type="InterPro" id="IPR009057">
    <property type="entry name" value="Homeodomain-like_sf"/>
</dbReference>
<dbReference type="FunFam" id="1.10.10.60:FF:000001">
    <property type="entry name" value="MYB-related transcription factor"/>
    <property type="match status" value="1"/>
</dbReference>
<dbReference type="GO" id="GO:0009733">
    <property type="term" value="P:response to auxin"/>
    <property type="evidence" value="ECO:0007669"/>
    <property type="project" value="TreeGrafter"/>
</dbReference>